<keyword evidence="3" id="KW-0862">Zinc</keyword>
<dbReference type="Pfam" id="PF13952">
    <property type="entry name" value="DUF4216"/>
    <property type="match status" value="1"/>
</dbReference>
<evidence type="ECO:0000259" key="5">
    <source>
        <dbReference type="PROSITE" id="PS51999"/>
    </source>
</evidence>
<dbReference type="PANTHER" id="PTHR10775:SF169">
    <property type="entry name" value="TRANSPOSASE"/>
    <property type="match status" value="1"/>
</dbReference>
<evidence type="ECO:0000256" key="1">
    <source>
        <dbReference type="ARBA" id="ARBA00022723"/>
    </source>
</evidence>
<dbReference type="AlphaFoldDB" id="Q9XEQ1"/>
<dbReference type="Pfam" id="PF02992">
    <property type="entry name" value="Transposase_21"/>
    <property type="match status" value="1"/>
</dbReference>
<accession>Q9XEQ1</accession>
<organism evidence="6">
    <name type="scientific">Sorghum bicolor</name>
    <name type="common">Sorghum</name>
    <name type="synonym">Sorghum vulgare</name>
    <dbReference type="NCBI Taxonomy" id="4558"/>
    <lineage>
        <taxon>Eukaryota</taxon>
        <taxon>Viridiplantae</taxon>
        <taxon>Streptophyta</taxon>
        <taxon>Embryophyta</taxon>
        <taxon>Tracheophyta</taxon>
        <taxon>Spermatophyta</taxon>
        <taxon>Magnoliopsida</taxon>
        <taxon>Liliopsida</taxon>
        <taxon>Poales</taxon>
        <taxon>Poaceae</taxon>
        <taxon>PACMAD clade</taxon>
        <taxon>Panicoideae</taxon>
        <taxon>Andropogonodae</taxon>
        <taxon>Andropogoneae</taxon>
        <taxon>Sorghinae</taxon>
        <taxon>Sorghum</taxon>
    </lineage>
</organism>
<evidence type="ECO:0000256" key="3">
    <source>
        <dbReference type="ARBA" id="ARBA00022833"/>
    </source>
</evidence>
<dbReference type="EMBL" id="AF114171">
    <property type="protein sequence ID" value="AAD27566.1"/>
    <property type="molecule type" value="Genomic_DNA"/>
</dbReference>
<dbReference type="InterPro" id="IPR010666">
    <property type="entry name" value="Znf_GRF"/>
</dbReference>
<protein>
    <submittedName>
        <fullName evidence="6">TNP2-like protein</fullName>
    </submittedName>
</protein>
<evidence type="ECO:0000256" key="2">
    <source>
        <dbReference type="ARBA" id="ARBA00022771"/>
    </source>
</evidence>
<name>Q9XEQ1_SORBI</name>
<dbReference type="ExpressionAtlas" id="Q9XEQ1">
    <property type="expression patterns" value="baseline and differential"/>
</dbReference>
<sequence>MATVTGSSVSQRVQKRYRSELPLITCGKCGQKILMEYKVSKEGVNKGRIFYKCPDRNWDGTGGCTGWYWEEEYIEHIKKSFAQVVEAEGGEAMVTRNWMYNADRRSEEFINGVHYFLSVAESNKRDGFMCCPCAVCKNLTEYSNSRTLHSHLLKSGFVPNYICWTKHGESGIIMDEGEEEEEEELDHANIIAQYGGFNDVAMGGDNEEEVAAEDDRGDDAFGDAIRDAQRECESDKEKAKFERMLEDHRKSLYPTAEEGQKKLGTTLELLQWKAKNGTSDKAFGQLLKIIKKMLPKGNELPTTTYEAKQVVCPLGLEIQKIHACPNDCILYRGEEYENLDACPVCKASRYKIRRDDPGDVEGEERHRKKIPAKVMWYAPIIPRLKRLFRNKDNAKLLRWHKEDRKIDNMLRHPADGSQWRAIDKEFPDFANDARNLRFALSTDGMNPFGEQSSSHSTWPVTLCIYNLPPWLCMKRKFIMMPVLIQGPKQPGNDIDVYLRPLVEELQLLWSKPGVRVWDEYKQEHFDLRALLFVTINDWPALSNLSGQSNKGYNACTHCYEDLDCVFLKKCRKVVYLGHRRFLPVNHPVRKKGKHFKGNADHRTKPLNRTGDDVLEMVKDIKVVFGKGRGSEPIPKDAKGHVPMWKKKSIFWELPYWNVLETDDGRHYLSPASYTLSKEEKESMFECLSSIKVPSGFSSNIKGIINVPEKKFLNLKSHDYHVLMTQLLPVVLRGILPPHPEGSIAKGYGTEEVIEFCVDFIPDLDPIGIPESRHEGRLSGKGTLGKKTYIGTGNDYFNKAHYTVLQNSSLVEPYVEVHKDYLRSQWPGKNEAWIMRQHMETFGDWLRKKCQGDENIDEQLYLLARQPSWHVLTYKGYEINGNTFYTVGQDKRSTNQNSGVRVDATDPNGNTQTYYGRIEDIWELVYAANFKVPLFRCQWVKMTGGGVTVDKEYGMTTVDLNNSGFKDEPFVLAADVSQVFYVKDMSTKPKRGKNDDHSIINEPKRHIVLSGKRNIVGIEDKSDMSGDYERDDRIPPFIVNKDPSILLNNEDTPWLRQDHNQGSYVKKKFTVVSA</sequence>
<keyword evidence="2 4" id="KW-0863">Zinc-finger</keyword>
<dbReference type="PROSITE" id="PS51999">
    <property type="entry name" value="ZF_GRF"/>
    <property type="match status" value="1"/>
</dbReference>
<dbReference type="InterPro" id="IPR025312">
    <property type="entry name" value="DUF4216"/>
</dbReference>
<dbReference type="InterPro" id="IPR004242">
    <property type="entry name" value="Transposase_21"/>
</dbReference>
<dbReference type="InterPro" id="IPR029480">
    <property type="entry name" value="Transpos_assoc"/>
</dbReference>
<proteinExistence type="predicted"/>
<keyword evidence="1" id="KW-0479">Metal-binding</keyword>
<evidence type="ECO:0000313" key="6">
    <source>
        <dbReference type="EMBL" id="AAD27566.1"/>
    </source>
</evidence>
<dbReference type="Pfam" id="PF13963">
    <property type="entry name" value="Transpos_assoc"/>
    <property type="match status" value="1"/>
</dbReference>
<reference evidence="6" key="1">
    <citation type="submission" date="1998-12" db="EMBL/GenBank/DDBJ databases">
        <title>Retrotransposable elements of Sorghum bicolor.</title>
        <authorList>
            <person name="Llaca V."/>
            <person name="Lou A."/>
            <person name="Young S."/>
            <person name="Messing J."/>
        </authorList>
    </citation>
    <scope>NUCLEOTIDE SEQUENCE</scope>
</reference>
<dbReference type="GO" id="GO:0008270">
    <property type="term" value="F:zinc ion binding"/>
    <property type="evidence" value="ECO:0007669"/>
    <property type="project" value="UniProtKB-KW"/>
</dbReference>
<evidence type="ECO:0000256" key="4">
    <source>
        <dbReference type="PROSITE-ProRule" id="PRU01343"/>
    </source>
</evidence>
<dbReference type="PANTHER" id="PTHR10775">
    <property type="entry name" value="OS08G0208400 PROTEIN"/>
    <property type="match status" value="1"/>
</dbReference>
<feature type="domain" description="GRF-type" evidence="5">
    <location>
        <begin position="26"/>
        <end position="73"/>
    </location>
</feature>